<comment type="caution">
    <text evidence="2">The sequence shown here is derived from an EMBL/GenBank/DDBJ whole genome shotgun (WGS) entry which is preliminary data.</text>
</comment>
<feature type="compositionally biased region" description="Low complexity" evidence="1">
    <location>
        <begin position="14"/>
        <end position="28"/>
    </location>
</feature>
<gene>
    <name evidence="2" type="ORF">AKAME5_000841900</name>
</gene>
<dbReference type="Proteomes" id="UP001279410">
    <property type="component" value="Unassembled WGS sequence"/>
</dbReference>
<dbReference type="EMBL" id="BRZM01000023">
    <property type="protein sequence ID" value="GLD56020.1"/>
    <property type="molecule type" value="Genomic_DNA"/>
</dbReference>
<keyword evidence="3" id="KW-1185">Reference proteome</keyword>
<feature type="region of interest" description="Disordered" evidence="1">
    <location>
        <begin position="1"/>
        <end position="90"/>
    </location>
</feature>
<evidence type="ECO:0000313" key="3">
    <source>
        <dbReference type="Proteomes" id="UP001279410"/>
    </source>
</evidence>
<evidence type="ECO:0000256" key="1">
    <source>
        <dbReference type="SAM" id="MobiDB-lite"/>
    </source>
</evidence>
<dbReference type="AlphaFoldDB" id="A0AAD3MKV1"/>
<evidence type="ECO:0000313" key="2">
    <source>
        <dbReference type="EMBL" id="GLD56020.1"/>
    </source>
</evidence>
<sequence length="220" mass="24585">MPNKTKKEKETTKSAKSSTKNSNSSGGKDAATESSDEAQQQQQSGSKRPSNSTPPPTQLNKIKYSGGPQLVKKERRQSSSRFSLTKNRELQKLPALKEQRTNTSMELRNQVRGAGEFLTERNKINSESWSEQSLTCSRSGERRAVWHLMPSRWAEGLTSHLKPGGARFDPEETSCDTGGRLAPSPCELPCLDLLVYKLIPCVNTSHTQDKPFTVNHDRRR</sequence>
<reference evidence="2" key="1">
    <citation type="submission" date="2022-08" db="EMBL/GenBank/DDBJ databases">
        <title>Genome sequencing of akame (Lates japonicus).</title>
        <authorList>
            <person name="Hashiguchi Y."/>
            <person name="Takahashi H."/>
        </authorList>
    </citation>
    <scope>NUCLEOTIDE SEQUENCE</scope>
    <source>
        <strain evidence="2">Kochi</strain>
    </source>
</reference>
<protein>
    <submittedName>
        <fullName evidence="2">Serine/threonine-protein phosphatase 2A 56 kDa regulatory subunit delta isoform</fullName>
    </submittedName>
</protein>
<feature type="compositionally biased region" description="Basic and acidic residues" evidence="1">
    <location>
        <begin position="1"/>
        <end position="13"/>
    </location>
</feature>
<name>A0AAD3MKV1_LATJO</name>
<organism evidence="2 3">
    <name type="scientific">Lates japonicus</name>
    <name type="common">Japanese lates</name>
    <dbReference type="NCBI Taxonomy" id="270547"/>
    <lineage>
        <taxon>Eukaryota</taxon>
        <taxon>Metazoa</taxon>
        <taxon>Chordata</taxon>
        <taxon>Craniata</taxon>
        <taxon>Vertebrata</taxon>
        <taxon>Euteleostomi</taxon>
        <taxon>Actinopterygii</taxon>
        <taxon>Neopterygii</taxon>
        <taxon>Teleostei</taxon>
        <taxon>Neoteleostei</taxon>
        <taxon>Acanthomorphata</taxon>
        <taxon>Carangaria</taxon>
        <taxon>Carangaria incertae sedis</taxon>
        <taxon>Centropomidae</taxon>
        <taxon>Lates</taxon>
    </lineage>
</organism>
<proteinExistence type="predicted"/>
<accession>A0AAD3MKV1</accession>